<dbReference type="EMBL" id="VYQF01000001">
    <property type="protein sequence ID" value="KAA9040787.1"/>
    <property type="molecule type" value="Genomic_DNA"/>
</dbReference>
<dbReference type="InterPro" id="IPR012677">
    <property type="entry name" value="Nucleotide-bd_a/b_plait_sf"/>
</dbReference>
<dbReference type="NCBIfam" id="NF004363">
    <property type="entry name" value="PRK05738.2-4"/>
    <property type="match status" value="1"/>
</dbReference>
<comment type="subunit">
    <text evidence="4">Part of the 50S ribosomal subunit. Contacts protein L29, and trigger factor when it is bound to the ribosome.</text>
</comment>
<keyword evidence="4" id="KW-0694">RNA-binding</keyword>
<evidence type="ECO:0000256" key="1">
    <source>
        <dbReference type="ARBA" id="ARBA00006700"/>
    </source>
</evidence>
<dbReference type="GO" id="GO:1990904">
    <property type="term" value="C:ribonucleoprotein complex"/>
    <property type="evidence" value="ECO:0007669"/>
    <property type="project" value="UniProtKB-KW"/>
</dbReference>
<dbReference type="Pfam" id="PF00276">
    <property type="entry name" value="Ribosomal_L23"/>
    <property type="match status" value="1"/>
</dbReference>
<evidence type="ECO:0000256" key="3">
    <source>
        <dbReference type="ARBA" id="ARBA00023274"/>
    </source>
</evidence>
<reference evidence="5 6" key="1">
    <citation type="submission" date="2019-09" db="EMBL/GenBank/DDBJ databases">
        <title>Draft genome sequence of Ginsengibacter sp. BR5-29.</title>
        <authorList>
            <person name="Im W.-T."/>
        </authorList>
    </citation>
    <scope>NUCLEOTIDE SEQUENCE [LARGE SCALE GENOMIC DNA]</scope>
    <source>
        <strain evidence="5 6">BR5-29</strain>
    </source>
</reference>
<keyword evidence="2 4" id="KW-0689">Ribosomal protein</keyword>
<dbReference type="InterPro" id="IPR012678">
    <property type="entry name" value="Ribosomal_uL23/eL15/eS24_sf"/>
</dbReference>
<dbReference type="PANTHER" id="PTHR11620">
    <property type="entry name" value="60S RIBOSOMAL PROTEIN L23A"/>
    <property type="match status" value="1"/>
</dbReference>
<keyword evidence="3 4" id="KW-0687">Ribonucleoprotein</keyword>
<dbReference type="RefSeq" id="WP_150412873.1">
    <property type="nucleotide sequence ID" value="NZ_VYQF01000001.1"/>
</dbReference>
<name>A0A5J5IL33_9BACT</name>
<dbReference type="GO" id="GO:0019843">
    <property type="term" value="F:rRNA binding"/>
    <property type="evidence" value="ECO:0007669"/>
    <property type="project" value="UniProtKB-UniRule"/>
</dbReference>
<dbReference type="GO" id="GO:0003735">
    <property type="term" value="F:structural constituent of ribosome"/>
    <property type="evidence" value="ECO:0007669"/>
    <property type="project" value="InterPro"/>
</dbReference>
<evidence type="ECO:0000256" key="4">
    <source>
        <dbReference type="HAMAP-Rule" id="MF_01369"/>
    </source>
</evidence>
<proteinExistence type="inferred from homology"/>
<dbReference type="AlphaFoldDB" id="A0A5J5IL33"/>
<gene>
    <name evidence="4" type="primary">rplW</name>
    <name evidence="5" type="ORF">FW778_01730</name>
</gene>
<comment type="caution">
    <text evidence="5">The sequence shown here is derived from an EMBL/GenBank/DDBJ whole genome shotgun (WGS) entry which is preliminary data.</text>
</comment>
<evidence type="ECO:0000313" key="6">
    <source>
        <dbReference type="Proteomes" id="UP000326903"/>
    </source>
</evidence>
<dbReference type="Proteomes" id="UP000326903">
    <property type="component" value="Unassembled WGS sequence"/>
</dbReference>
<dbReference type="GO" id="GO:0005840">
    <property type="term" value="C:ribosome"/>
    <property type="evidence" value="ECO:0007669"/>
    <property type="project" value="UniProtKB-KW"/>
</dbReference>
<evidence type="ECO:0000256" key="2">
    <source>
        <dbReference type="ARBA" id="ARBA00022980"/>
    </source>
</evidence>
<dbReference type="InterPro" id="IPR013025">
    <property type="entry name" value="Ribosomal_uL23-like"/>
</dbReference>
<sequence length="99" mass="11199">MKLSEVLIKPVLSEKVNRLTEKHNRYTFIVNRKANKLEIKKAVEEFYGIQVEDVNTLTMPSKVKQRNTKAGLLTGRKPAKKKAVVTVAEGESIDLYGNI</sequence>
<organism evidence="5 6">
    <name type="scientific">Ginsengibacter hankyongi</name>
    <dbReference type="NCBI Taxonomy" id="2607284"/>
    <lineage>
        <taxon>Bacteria</taxon>
        <taxon>Pseudomonadati</taxon>
        <taxon>Bacteroidota</taxon>
        <taxon>Chitinophagia</taxon>
        <taxon>Chitinophagales</taxon>
        <taxon>Chitinophagaceae</taxon>
        <taxon>Ginsengibacter</taxon>
    </lineage>
</organism>
<keyword evidence="4" id="KW-0699">rRNA-binding</keyword>
<accession>A0A5J5IL33</accession>
<dbReference type="GO" id="GO:0006412">
    <property type="term" value="P:translation"/>
    <property type="evidence" value="ECO:0007669"/>
    <property type="project" value="UniProtKB-UniRule"/>
</dbReference>
<dbReference type="HAMAP" id="MF_01369_B">
    <property type="entry name" value="Ribosomal_uL23_B"/>
    <property type="match status" value="1"/>
</dbReference>
<keyword evidence="6" id="KW-1185">Reference proteome</keyword>
<protein>
    <recommendedName>
        <fullName evidence="4">Large ribosomal subunit protein uL23</fullName>
    </recommendedName>
</protein>
<comment type="function">
    <text evidence="4">One of the early assembly proteins it binds 23S rRNA. One of the proteins that surrounds the polypeptide exit tunnel on the outside of the ribosome. Forms the main docking site for trigger factor binding to the ribosome.</text>
</comment>
<dbReference type="SUPFAM" id="SSF54189">
    <property type="entry name" value="Ribosomal proteins S24e, L23 and L15e"/>
    <property type="match status" value="1"/>
</dbReference>
<comment type="similarity">
    <text evidence="1 4">Belongs to the universal ribosomal protein uL23 family.</text>
</comment>
<dbReference type="Gene3D" id="3.30.70.330">
    <property type="match status" value="1"/>
</dbReference>
<evidence type="ECO:0000313" key="5">
    <source>
        <dbReference type="EMBL" id="KAA9040787.1"/>
    </source>
</evidence>